<reference evidence="1 2" key="1">
    <citation type="submission" date="2020-12" db="EMBL/GenBank/DDBJ databases">
        <title>Bacterial novel species Pedobacter sp. SD-b isolated from soil.</title>
        <authorList>
            <person name="Jung H.-Y."/>
        </authorList>
    </citation>
    <scope>NUCLEOTIDE SEQUENCE [LARGE SCALE GENOMIC DNA]</scope>
    <source>
        <strain evidence="1 2">SD-b</strain>
    </source>
</reference>
<evidence type="ECO:0000313" key="2">
    <source>
        <dbReference type="Proteomes" id="UP000660024"/>
    </source>
</evidence>
<dbReference type="EMBL" id="JAEHFY010000030">
    <property type="protein sequence ID" value="MBK0384412.1"/>
    <property type="molecule type" value="Genomic_DNA"/>
</dbReference>
<name>A0ABS1BNE3_9SPHI</name>
<keyword evidence="2" id="KW-1185">Reference proteome</keyword>
<accession>A0ABS1BNE3</accession>
<comment type="caution">
    <text evidence="1">The sequence shown here is derived from an EMBL/GenBank/DDBJ whole genome shotgun (WGS) entry which is preliminary data.</text>
</comment>
<organism evidence="1 2">
    <name type="scientific">Pedobacter segetis</name>
    <dbReference type="NCBI Taxonomy" id="2793069"/>
    <lineage>
        <taxon>Bacteria</taxon>
        <taxon>Pseudomonadati</taxon>
        <taxon>Bacteroidota</taxon>
        <taxon>Sphingobacteriia</taxon>
        <taxon>Sphingobacteriales</taxon>
        <taxon>Sphingobacteriaceae</taxon>
        <taxon>Pedobacter</taxon>
    </lineage>
</organism>
<dbReference type="Proteomes" id="UP000660024">
    <property type="component" value="Unassembled WGS sequence"/>
</dbReference>
<gene>
    <name evidence="1" type="ORF">I5M32_15700</name>
</gene>
<proteinExistence type="predicted"/>
<protein>
    <submittedName>
        <fullName evidence="1">Uncharacterized protein</fullName>
    </submittedName>
</protein>
<evidence type="ECO:0000313" key="1">
    <source>
        <dbReference type="EMBL" id="MBK0384412.1"/>
    </source>
</evidence>
<dbReference type="RefSeq" id="WP_200588039.1">
    <property type="nucleotide sequence ID" value="NZ_JAEHFY010000030.1"/>
</dbReference>
<sequence length="55" mass="6040">MGNLDLSYYKPTAEAMGYGYQSHRLSMALAMGYGYQSHRLSTALAMGYVNSPSNL</sequence>